<accession>A0ABT9VZZ4</accession>
<feature type="binding site" evidence="8">
    <location>
        <position position="317"/>
    </location>
    <ligand>
        <name>carbamoyl phosphate</name>
        <dbReference type="ChEBI" id="CHEBI:58228"/>
    </ligand>
</feature>
<dbReference type="PRINTS" id="PR00100">
    <property type="entry name" value="AOTCASE"/>
</dbReference>
<organism evidence="11 12">
    <name type="scientific">Caldalkalibacillus horti</name>
    <dbReference type="NCBI Taxonomy" id="77523"/>
    <lineage>
        <taxon>Bacteria</taxon>
        <taxon>Bacillati</taxon>
        <taxon>Bacillota</taxon>
        <taxon>Bacilli</taxon>
        <taxon>Bacillales</taxon>
        <taxon>Bacillaceae</taxon>
        <taxon>Caldalkalibacillus</taxon>
    </lineage>
</organism>
<evidence type="ECO:0000256" key="4">
    <source>
        <dbReference type="ARBA" id="ARBA00013007"/>
    </source>
</evidence>
<dbReference type="PROSITE" id="PS00097">
    <property type="entry name" value="CARBAMOYLTRANSFERASE"/>
    <property type="match status" value="1"/>
</dbReference>
<dbReference type="Proteomes" id="UP001235840">
    <property type="component" value="Unassembled WGS sequence"/>
</dbReference>
<feature type="binding site" evidence="8">
    <location>
        <begin position="289"/>
        <end position="290"/>
    </location>
    <ligand>
        <name>carbamoyl phosphate</name>
        <dbReference type="ChEBI" id="CHEBI:58228"/>
    </ligand>
</feature>
<comment type="catalytic activity">
    <reaction evidence="7 8">
        <text>carbamoyl phosphate + L-ornithine = L-citrulline + phosphate + H(+)</text>
        <dbReference type="Rhea" id="RHEA:19513"/>
        <dbReference type="ChEBI" id="CHEBI:15378"/>
        <dbReference type="ChEBI" id="CHEBI:43474"/>
        <dbReference type="ChEBI" id="CHEBI:46911"/>
        <dbReference type="ChEBI" id="CHEBI:57743"/>
        <dbReference type="ChEBI" id="CHEBI:58228"/>
        <dbReference type="EC" id="2.1.3.3"/>
    </reaction>
</comment>
<feature type="domain" description="Aspartate/ornithine carbamoyltransferase Asp/Orn-binding" evidence="9">
    <location>
        <begin position="172"/>
        <end position="327"/>
    </location>
</feature>
<evidence type="ECO:0000256" key="6">
    <source>
        <dbReference type="ARBA" id="ARBA00022679"/>
    </source>
</evidence>
<evidence type="ECO:0000256" key="2">
    <source>
        <dbReference type="ARBA" id="ARBA00004975"/>
    </source>
</evidence>
<comment type="subcellular location">
    <subcellularLocation>
        <location evidence="8">Cytoplasm</location>
    </subcellularLocation>
</comment>
<reference evidence="11 12" key="1">
    <citation type="submission" date="2023-07" db="EMBL/GenBank/DDBJ databases">
        <title>Genomic Encyclopedia of Type Strains, Phase IV (KMG-IV): sequencing the most valuable type-strain genomes for metagenomic binning, comparative biology and taxonomic classification.</title>
        <authorList>
            <person name="Goeker M."/>
        </authorList>
    </citation>
    <scope>NUCLEOTIDE SEQUENCE [LARGE SCALE GENOMIC DNA]</scope>
    <source>
        <strain evidence="11 12">DSM 12751</strain>
    </source>
</reference>
<dbReference type="InterPro" id="IPR006130">
    <property type="entry name" value="Asp/Orn_carbamoylTrfase"/>
</dbReference>
<dbReference type="InterPro" id="IPR002292">
    <property type="entry name" value="Orn/put_carbamltrans"/>
</dbReference>
<dbReference type="EC" id="2.1.3.3" evidence="4 8"/>
<comment type="caution">
    <text evidence="11">The sequence shown here is derived from an EMBL/GenBank/DDBJ whole genome shotgun (WGS) entry which is preliminary data.</text>
</comment>
<feature type="binding site" evidence="8">
    <location>
        <begin position="153"/>
        <end position="156"/>
    </location>
    <ligand>
        <name>carbamoyl phosphate</name>
        <dbReference type="ChEBI" id="CHEBI:58228"/>
    </ligand>
</feature>
<evidence type="ECO:0000256" key="5">
    <source>
        <dbReference type="ARBA" id="ARBA00016634"/>
    </source>
</evidence>
<feature type="binding site" evidence="8">
    <location>
        <position position="102"/>
    </location>
    <ligand>
        <name>carbamoyl phosphate</name>
        <dbReference type="ChEBI" id="CHEBI:58228"/>
    </ligand>
</feature>
<feature type="domain" description="Aspartate/ornithine carbamoyltransferase carbamoyl-P binding" evidence="10">
    <location>
        <begin position="26"/>
        <end position="166"/>
    </location>
</feature>
<feature type="binding site" evidence="8">
    <location>
        <position position="185"/>
    </location>
    <ligand>
        <name>L-ornithine</name>
        <dbReference type="ChEBI" id="CHEBI:46911"/>
    </ligand>
</feature>
<dbReference type="EMBL" id="JAUSTY010000009">
    <property type="protein sequence ID" value="MDQ0166546.1"/>
    <property type="molecule type" value="Genomic_DNA"/>
</dbReference>
<feature type="binding site" evidence="8">
    <location>
        <begin position="253"/>
        <end position="254"/>
    </location>
    <ligand>
        <name>L-ornithine</name>
        <dbReference type="ChEBI" id="CHEBI:46911"/>
    </ligand>
</feature>
<evidence type="ECO:0000313" key="11">
    <source>
        <dbReference type="EMBL" id="MDQ0166546.1"/>
    </source>
</evidence>
<comment type="pathway">
    <text evidence="2">Amino-acid biosynthesis; L-arginine biosynthesis; L-arginine from L-ornithine and carbamoyl phosphate: step 1/3.</text>
</comment>
<dbReference type="HAMAP" id="MF_01109">
    <property type="entry name" value="OTCase"/>
    <property type="match status" value="1"/>
</dbReference>
<sequence>MQKVVPHPSNKQVKKIEEMVGALKGKDFLTIAEWTGEEIVDTLEFALHLKKLKKEGVPHPYLQGKVLGMIFDKSSTRTRVSFEVGMLQLGGHAIFLSSRDIQLGRGETVHDTAKVLSRYIDGIMIRTFKHAQVEELAEHADVPVINGLTDTHHPCQVLADLMTILEAKGKLKGLKLAYVGDGYNNMAHSLLEGAVKVGMNIAVASPQGYEPDQQIVQQTIEQGRHTAATVTITNSPEEAVKDADVVVTDVWTSMGQEAETQKRLADFQGFQVNEELCSNAKSDYIFLHCLPAHRGEEVTADIIDGPHSIVFDEAENRLHAQKAILAAVMG</sequence>
<dbReference type="InterPro" id="IPR006131">
    <property type="entry name" value="Asp_carbamoyltransf_Asp/Orn-bd"/>
</dbReference>
<evidence type="ECO:0000259" key="9">
    <source>
        <dbReference type="Pfam" id="PF00185"/>
    </source>
</evidence>
<evidence type="ECO:0000256" key="8">
    <source>
        <dbReference type="HAMAP-Rule" id="MF_01109"/>
    </source>
</evidence>
<keyword evidence="12" id="KW-1185">Reference proteome</keyword>
<proteinExistence type="inferred from homology"/>
<gene>
    <name evidence="11" type="ORF">J2S11_002450</name>
</gene>
<comment type="function">
    <text evidence="1">Reversibly catalyzes the transfer of the carbamoyl group from carbamoyl phosphate (CP) to the N(epsilon) atom of ornithine (ORN) to produce L-citrulline.</text>
</comment>
<evidence type="ECO:0000256" key="1">
    <source>
        <dbReference type="ARBA" id="ARBA00003822"/>
    </source>
</evidence>
<evidence type="ECO:0000313" key="12">
    <source>
        <dbReference type="Proteomes" id="UP001235840"/>
    </source>
</evidence>
<dbReference type="InterPro" id="IPR024904">
    <property type="entry name" value="OTCase_ArgI"/>
</dbReference>
<dbReference type="PANTHER" id="PTHR45753:SF3">
    <property type="entry name" value="ORNITHINE TRANSCARBAMYLASE, MITOCHONDRIAL"/>
    <property type="match status" value="1"/>
</dbReference>
<feature type="binding site" evidence="8">
    <location>
        <position position="249"/>
    </location>
    <ligand>
        <name>L-ornithine</name>
        <dbReference type="ChEBI" id="CHEBI:46911"/>
    </ligand>
</feature>
<dbReference type="NCBIfam" id="TIGR00658">
    <property type="entry name" value="orni_carb_tr"/>
    <property type="match status" value="1"/>
</dbReference>
<dbReference type="InterPro" id="IPR006132">
    <property type="entry name" value="Asp/Orn_carbamoyltranf_P-bd"/>
</dbReference>
<dbReference type="Pfam" id="PF02729">
    <property type="entry name" value="OTCace_N"/>
    <property type="match status" value="1"/>
</dbReference>
<dbReference type="PANTHER" id="PTHR45753">
    <property type="entry name" value="ORNITHINE CARBAMOYLTRANSFERASE, MITOCHONDRIAL"/>
    <property type="match status" value="1"/>
</dbReference>
<protein>
    <recommendedName>
        <fullName evidence="5 8">Ornithine carbamoyltransferase</fullName>
        <shortName evidence="8">OTCase</shortName>
        <ecNumber evidence="4 8">2.1.3.3</ecNumber>
    </recommendedName>
</protein>
<dbReference type="InterPro" id="IPR036901">
    <property type="entry name" value="Asp/Orn_carbamoylTrfase_sf"/>
</dbReference>
<evidence type="ECO:0000256" key="7">
    <source>
        <dbReference type="ARBA" id="ARBA00048772"/>
    </source>
</evidence>
<dbReference type="Pfam" id="PF00185">
    <property type="entry name" value="OTCace"/>
    <property type="match status" value="1"/>
</dbReference>
<evidence type="ECO:0000259" key="10">
    <source>
        <dbReference type="Pfam" id="PF02729"/>
    </source>
</evidence>
<dbReference type="PRINTS" id="PR00102">
    <property type="entry name" value="OTCASE"/>
</dbReference>
<feature type="binding site" evidence="8">
    <location>
        <position position="126"/>
    </location>
    <ligand>
        <name>carbamoyl phosphate</name>
        <dbReference type="ChEBI" id="CHEBI:58228"/>
    </ligand>
</feature>
<keyword evidence="6 8" id="KW-0808">Transferase</keyword>
<dbReference type="SUPFAM" id="SSF53671">
    <property type="entry name" value="Aspartate/ornithine carbamoyltransferase"/>
    <property type="match status" value="1"/>
</dbReference>
<dbReference type="NCBIfam" id="NF001986">
    <property type="entry name" value="PRK00779.1"/>
    <property type="match status" value="1"/>
</dbReference>
<comment type="similarity">
    <text evidence="3 8">Belongs to the aspartate/ornithine carbamoyltransferase superfamily. OTCase family.</text>
</comment>
<dbReference type="GO" id="GO:0004585">
    <property type="term" value="F:ornithine carbamoyltransferase activity"/>
    <property type="evidence" value="ECO:0007669"/>
    <property type="project" value="UniProtKB-EC"/>
</dbReference>
<keyword evidence="8" id="KW-0963">Cytoplasm</keyword>
<evidence type="ECO:0000256" key="3">
    <source>
        <dbReference type="ARBA" id="ARBA00007805"/>
    </source>
</evidence>
<dbReference type="Gene3D" id="3.40.50.1370">
    <property type="entry name" value="Aspartate/ornithine carbamoyltransferase"/>
    <property type="match status" value="2"/>
</dbReference>
<name>A0ABT9VZZ4_9BACI</name>
<feature type="binding site" evidence="8">
    <location>
        <begin position="75"/>
        <end position="78"/>
    </location>
    <ligand>
        <name>carbamoyl phosphate</name>
        <dbReference type="ChEBI" id="CHEBI:58228"/>
    </ligand>
</feature>